<dbReference type="EnsemblFungi" id="PTTG_12075-t43_1">
    <property type="protein sequence ID" value="PTTG_12075-t43_1-p1"/>
    <property type="gene ID" value="PTTG_12075"/>
</dbReference>
<reference evidence="9 10" key="3">
    <citation type="journal article" date="2017" name="G3 (Bethesda)">
        <title>Comparative analysis highlights variable genome content of wheat rusts and divergence of the mating loci.</title>
        <authorList>
            <person name="Cuomo C.A."/>
            <person name="Bakkeren G."/>
            <person name="Khalil H.B."/>
            <person name="Panwar V."/>
            <person name="Joly D."/>
            <person name="Linning R."/>
            <person name="Sakthikumar S."/>
            <person name="Song X."/>
            <person name="Adiconis X."/>
            <person name="Fan L."/>
            <person name="Goldberg J.M."/>
            <person name="Levin J.Z."/>
            <person name="Young S."/>
            <person name="Zeng Q."/>
            <person name="Anikster Y."/>
            <person name="Bruce M."/>
            <person name="Wang M."/>
            <person name="Yin C."/>
            <person name="McCallum B."/>
            <person name="Szabo L.J."/>
            <person name="Hulbert S."/>
            <person name="Chen X."/>
            <person name="Fellers J.P."/>
        </authorList>
    </citation>
    <scope>NUCLEOTIDE SEQUENCE</scope>
    <source>
        <strain evidence="9">isolate 1-1 / race 1 (BBBD)</strain>
        <strain evidence="10">Isolate 1-1 / race 1 (BBBD)</strain>
    </source>
</reference>
<evidence type="ECO:0000313" key="9">
    <source>
        <dbReference type="EnsemblFungi" id="PTTG_12075-t43_1-p1"/>
    </source>
</evidence>
<dbReference type="PANTHER" id="PTHR11452:SF75">
    <property type="entry name" value="ALPHA-GALACTOSIDASE MEL1"/>
    <property type="match status" value="1"/>
</dbReference>
<proteinExistence type="inferred from homology"/>
<dbReference type="FunFam" id="2.60.40.1180:FF:000097">
    <property type="entry name" value="Alpha-galactosidase 3"/>
    <property type="match status" value="1"/>
</dbReference>
<evidence type="ECO:0000256" key="4">
    <source>
        <dbReference type="ARBA" id="ARBA00022729"/>
    </source>
</evidence>
<dbReference type="Pfam" id="PF16499">
    <property type="entry name" value="Melibiase_2"/>
    <property type="match status" value="2"/>
</dbReference>
<sequence length="606" mass="67716">LPNKHFLLRTILPKMLTMIPASSLVILLTVIINHQAQGSSQPPKKPDSISSGSGALTDNDVSGTYFGWSTWSLQAYKGKGYGYDWLTETNIKAHADILSKEFSQLGYTRVNLDSGWQDAQLDEFGRTVLNHTTFPSGIGNLSAYLAQKQLKLGLYYLPGIDARAVKNKSPVMATKYTADQIIQCPDKEALGCNRTIANAFNAGLALNYSHPGAQMYINSVVDGLYRWGVSFVKLDGIVPGSSVDPPEWWKYNATADLMAWRKAINDLYEQKWQKQGRERIWLGASWKIPTSAGSTMEKYVNSFRIEQDIEAYSETQMTTFDRVIRNAKTAALWSSADANRKWKGARDLDSILISDMTLAESRTMVTLWALFGSVFYLGDDLTKLPESRKALVKNPEVLKLASIASANPARLDGFDPSLSHPHPQTAVLQSVNQLGSNFAPEVQEESAQECEELAEKRRIVVEYGTHQKVDNLDSFYKSCLKARKGEELIGLQAMSLTEGVKHDPWSLQYWVLEQDQGEIYVAVVNAGRQKRTDRPAKVEISLSKLKTLQNSPRIKQISGMQYTVRDLWKNKNMRSVSFQDKIDSTLETHGSILLNFSPIHPAISSS</sequence>
<accession>A0A180GVI8</accession>
<evidence type="ECO:0000256" key="2">
    <source>
        <dbReference type="ARBA" id="ARBA00009743"/>
    </source>
</evidence>
<dbReference type="Pfam" id="PF17801">
    <property type="entry name" value="Melibiase_C"/>
    <property type="match status" value="1"/>
</dbReference>
<keyword evidence="6" id="KW-0326">Glycosidase</keyword>
<dbReference type="GO" id="GO:0004557">
    <property type="term" value="F:alpha-galactosidase activity"/>
    <property type="evidence" value="ECO:0007669"/>
    <property type="project" value="UniProtKB-EC"/>
</dbReference>
<protein>
    <recommendedName>
        <fullName evidence="3">alpha-galactosidase</fullName>
        <ecNumber evidence="3">3.2.1.22</ecNumber>
    </recommendedName>
</protein>
<dbReference type="Proteomes" id="UP000005240">
    <property type="component" value="Unassembled WGS sequence"/>
</dbReference>
<dbReference type="SUPFAM" id="SSF51011">
    <property type="entry name" value="Glycosyl hydrolase domain"/>
    <property type="match status" value="1"/>
</dbReference>
<comment type="catalytic activity">
    <reaction evidence="1">
        <text>Hydrolysis of terminal, non-reducing alpha-D-galactose residues in alpha-D-galactosides, including galactose oligosaccharides, galactomannans and galactolipids.</text>
        <dbReference type="EC" id="3.2.1.22"/>
    </reaction>
</comment>
<evidence type="ECO:0000256" key="1">
    <source>
        <dbReference type="ARBA" id="ARBA00001255"/>
    </source>
</evidence>
<evidence type="ECO:0000256" key="6">
    <source>
        <dbReference type="ARBA" id="ARBA00023295"/>
    </source>
</evidence>
<evidence type="ECO:0000313" key="10">
    <source>
        <dbReference type="Proteomes" id="UP000005240"/>
    </source>
</evidence>
<dbReference type="PANTHER" id="PTHR11452">
    <property type="entry name" value="ALPHA-GALACTOSIDASE/ALPHA-N-ACETYLGALACTOSAMINIDASE"/>
    <property type="match status" value="1"/>
</dbReference>
<dbReference type="AlphaFoldDB" id="A0A180GVI8"/>
<gene>
    <name evidence="8" type="ORF">PTTG_12075</name>
</gene>
<evidence type="ECO:0000256" key="5">
    <source>
        <dbReference type="ARBA" id="ARBA00022801"/>
    </source>
</evidence>
<evidence type="ECO:0000259" key="7">
    <source>
        <dbReference type="Pfam" id="PF17801"/>
    </source>
</evidence>
<dbReference type="InterPro" id="IPR041233">
    <property type="entry name" value="Melibiase_C"/>
</dbReference>
<evidence type="ECO:0000313" key="8">
    <source>
        <dbReference type="EMBL" id="OAV96780.1"/>
    </source>
</evidence>
<reference evidence="9" key="4">
    <citation type="submission" date="2025-05" db="UniProtKB">
        <authorList>
            <consortium name="EnsemblFungi"/>
        </authorList>
    </citation>
    <scope>IDENTIFICATION</scope>
    <source>
        <strain evidence="9">isolate 1-1 / race 1 (BBBD)</strain>
    </source>
</reference>
<evidence type="ECO:0000256" key="3">
    <source>
        <dbReference type="ARBA" id="ARBA00012755"/>
    </source>
</evidence>
<keyword evidence="10" id="KW-1185">Reference proteome</keyword>
<organism evidence="8">
    <name type="scientific">Puccinia triticina (isolate 1-1 / race 1 (BBBD))</name>
    <name type="common">Brown leaf rust fungus</name>
    <dbReference type="NCBI Taxonomy" id="630390"/>
    <lineage>
        <taxon>Eukaryota</taxon>
        <taxon>Fungi</taxon>
        <taxon>Dikarya</taxon>
        <taxon>Basidiomycota</taxon>
        <taxon>Pucciniomycotina</taxon>
        <taxon>Pucciniomycetes</taxon>
        <taxon>Pucciniales</taxon>
        <taxon>Pucciniaceae</taxon>
        <taxon>Puccinia</taxon>
    </lineage>
</organism>
<feature type="non-terminal residue" evidence="8">
    <location>
        <position position="1"/>
    </location>
</feature>
<dbReference type="InterPro" id="IPR017853">
    <property type="entry name" value="GH"/>
</dbReference>
<feature type="domain" description="Alpha galactosidase C-terminal" evidence="7">
    <location>
        <begin position="507"/>
        <end position="595"/>
    </location>
</feature>
<dbReference type="EC" id="3.2.1.22" evidence="3"/>
<comment type="similarity">
    <text evidence="2">Belongs to the glycosyl hydrolase 27 family.</text>
</comment>
<dbReference type="Gene3D" id="3.20.20.70">
    <property type="entry name" value="Aldolase class I"/>
    <property type="match status" value="1"/>
</dbReference>
<dbReference type="GO" id="GO:0005975">
    <property type="term" value="P:carbohydrate metabolic process"/>
    <property type="evidence" value="ECO:0007669"/>
    <property type="project" value="InterPro"/>
</dbReference>
<keyword evidence="5" id="KW-0378">Hydrolase</keyword>
<dbReference type="STRING" id="630390.A0A180GVI8"/>
<dbReference type="InterPro" id="IPR013785">
    <property type="entry name" value="Aldolase_TIM"/>
</dbReference>
<dbReference type="VEuPathDB" id="FungiDB:PTTG_12075"/>
<dbReference type="CDD" id="cd14792">
    <property type="entry name" value="GH27"/>
    <property type="match status" value="1"/>
</dbReference>
<reference evidence="8" key="1">
    <citation type="submission" date="2009-11" db="EMBL/GenBank/DDBJ databases">
        <authorList>
            <consortium name="The Broad Institute Genome Sequencing Platform"/>
            <person name="Ward D."/>
            <person name="Feldgarden M."/>
            <person name="Earl A."/>
            <person name="Young S.K."/>
            <person name="Zeng Q."/>
            <person name="Koehrsen M."/>
            <person name="Alvarado L."/>
            <person name="Berlin A."/>
            <person name="Bochicchio J."/>
            <person name="Borenstein D."/>
            <person name="Chapman S.B."/>
            <person name="Chen Z."/>
            <person name="Engels R."/>
            <person name="Freedman E."/>
            <person name="Gellesch M."/>
            <person name="Goldberg J."/>
            <person name="Griggs A."/>
            <person name="Gujja S."/>
            <person name="Heilman E."/>
            <person name="Heiman D."/>
            <person name="Hepburn T."/>
            <person name="Howarth C."/>
            <person name="Jen D."/>
            <person name="Larson L."/>
            <person name="Lewis B."/>
            <person name="Mehta T."/>
            <person name="Park D."/>
            <person name="Pearson M."/>
            <person name="Roberts A."/>
            <person name="Saif S."/>
            <person name="Shea T."/>
            <person name="Shenoy N."/>
            <person name="Sisk P."/>
            <person name="Stolte C."/>
            <person name="Sykes S."/>
            <person name="Thomson T."/>
            <person name="Walk T."/>
            <person name="White J."/>
            <person name="Yandava C."/>
            <person name="Izard J."/>
            <person name="Baranova O.V."/>
            <person name="Blanton J.M."/>
            <person name="Tanner A.C."/>
            <person name="Dewhirst F.E."/>
            <person name="Haas B."/>
            <person name="Nusbaum C."/>
            <person name="Birren B."/>
        </authorList>
    </citation>
    <scope>NUCLEOTIDE SEQUENCE [LARGE SCALE GENOMIC DNA]</scope>
    <source>
        <strain evidence="8">1-1 BBBD Race 1</strain>
    </source>
</reference>
<dbReference type="OrthoDB" id="5795902at2759"/>
<keyword evidence="4" id="KW-0732">Signal</keyword>
<dbReference type="InterPro" id="IPR013780">
    <property type="entry name" value="Glyco_hydro_b"/>
</dbReference>
<dbReference type="EMBL" id="ADAS02000017">
    <property type="protein sequence ID" value="OAV96780.1"/>
    <property type="molecule type" value="Genomic_DNA"/>
</dbReference>
<dbReference type="InterPro" id="IPR002241">
    <property type="entry name" value="Glyco_hydro_27"/>
</dbReference>
<reference evidence="8" key="2">
    <citation type="submission" date="2016-05" db="EMBL/GenBank/DDBJ databases">
        <title>Comparative analysis highlights variable genome content of wheat rusts and divergence of the mating loci.</title>
        <authorList>
            <person name="Cuomo C.A."/>
            <person name="Bakkeren G."/>
            <person name="Szabo L."/>
            <person name="Khalil H."/>
            <person name="Joly D."/>
            <person name="Goldberg J."/>
            <person name="Young S."/>
            <person name="Zeng Q."/>
            <person name="Fellers J."/>
        </authorList>
    </citation>
    <scope>NUCLEOTIDE SEQUENCE [LARGE SCALE GENOMIC DNA]</scope>
    <source>
        <strain evidence="8">1-1 BBBD Race 1</strain>
    </source>
</reference>
<name>A0A180GVI8_PUCT1</name>
<dbReference type="Gene3D" id="2.60.40.1180">
    <property type="entry name" value="Golgi alpha-mannosidase II"/>
    <property type="match status" value="1"/>
</dbReference>
<dbReference type="SUPFAM" id="SSF51445">
    <property type="entry name" value="(Trans)glycosidases"/>
    <property type="match status" value="1"/>
</dbReference>